<sequence>MTNVTRPLPTGTRAVRIACAGLTALVLTAGTAACSSDGGSGPSAAKADVLTENGYRGLTPGMSKDAALAGGALEPTAISLLGGCTDFTFAGSATDRPAQDASRMAAEAAADAKLKELDAKADQVAGATPTPLPSLRPNASAAESLEFARRAAESAQQAAADTRVIADAAQAQADVMKLREDRDRAFLAQGRVSFGAAGLRELAVPAAARTAAGVGAGSTLAQLKQAYDSHGLALAANGRYRVPVDGKPGWAYEFTVDGEQVSGLALVDPDMKCA</sequence>
<proteinExistence type="predicted"/>
<feature type="signal peptide" evidence="1">
    <location>
        <begin position="1"/>
        <end position="29"/>
    </location>
</feature>
<evidence type="ECO:0000256" key="1">
    <source>
        <dbReference type="SAM" id="SignalP"/>
    </source>
</evidence>
<comment type="caution">
    <text evidence="2">The sequence shown here is derived from an EMBL/GenBank/DDBJ whole genome shotgun (WGS) entry which is preliminary data.</text>
</comment>
<evidence type="ECO:0008006" key="4">
    <source>
        <dbReference type="Google" id="ProtNLM"/>
    </source>
</evidence>
<reference evidence="2" key="1">
    <citation type="submission" date="2023-02" db="EMBL/GenBank/DDBJ databases">
        <title>Kitasatospora phosalacinea NBRC 14627.</title>
        <authorList>
            <person name="Ichikawa N."/>
            <person name="Sato H."/>
            <person name="Tonouchi N."/>
        </authorList>
    </citation>
    <scope>NUCLEOTIDE SEQUENCE</scope>
    <source>
        <strain evidence="2">NBRC 14627</strain>
    </source>
</reference>
<dbReference type="EMBL" id="BSSA01000026">
    <property type="protein sequence ID" value="GLW73538.1"/>
    <property type="molecule type" value="Genomic_DNA"/>
</dbReference>
<evidence type="ECO:0000313" key="3">
    <source>
        <dbReference type="Proteomes" id="UP001165041"/>
    </source>
</evidence>
<name>A0A9W6QES8_9ACTN</name>
<dbReference type="Proteomes" id="UP001165041">
    <property type="component" value="Unassembled WGS sequence"/>
</dbReference>
<evidence type="ECO:0000313" key="2">
    <source>
        <dbReference type="EMBL" id="GLW73538.1"/>
    </source>
</evidence>
<dbReference type="AlphaFoldDB" id="A0A9W6QES8"/>
<keyword evidence="1" id="KW-0732">Signal</keyword>
<protein>
    <recommendedName>
        <fullName evidence="4">Lipoprotein</fullName>
    </recommendedName>
</protein>
<dbReference type="PROSITE" id="PS51257">
    <property type="entry name" value="PROKAR_LIPOPROTEIN"/>
    <property type="match status" value="1"/>
</dbReference>
<organism evidence="2 3">
    <name type="scientific">Kitasatospora phosalacinea</name>
    <dbReference type="NCBI Taxonomy" id="2065"/>
    <lineage>
        <taxon>Bacteria</taxon>
        <taxon>Bacillati</taxon>
        <taxon>Actinomycetota</taxon>
        <taxon>Actinomycetes</taxon>
        <taxon>Kitasatosporales</taxon>
        <taxon>Streptomycetaceae</taxon>
        <taxon>Kitasatospora</taxon>
    </lineage>
</organism>
<accession>A0A9W6QES8</accession>
<feature type="chain" id="PRO_5040907838" description="Lipoprotein" evidence="1">
    <location>
        <begin position="30"/>
        <end position="274"/>
    </location>
</feature>
<dbReference type="RefSeq" id="WP_285739184.1">
    <property type="nucleotide sequence ID" value="NZ_BSSA01000026.1"/>
</dbReference>
<gene>
    <name evidence="2" type="ORF">Kpho02_58370</name>
</gene>